<evidence type="ECO:0000313" key="1">
    <source>
        <dbReference type="EMBL" id="EYB80790.1"/>
    </source>
</evidence>
<dbReference type="Proteomes" id="UP000024635">
    <property type="component" value="Unassembled WGS sequence"/>
</dbReference>
<keyword evidence="2" id="KW-1185">Reference proteome</keyword>
<sequence length="77" mass="8919">MQRQRLIKLMCTAKSTVPPLDLPTASSAPPLRKDCTDTCVPKFLPTPMSLMRSWVRDQLMHIMNYYSLTEFWPAVVY</sequence>
<dbReference type="AlphaFoldDB" id="A0A016RQV4"/>
<protein>
    <submittedName>
        <fullName evidence="1">Uncharacterized protein</fullName>
    </submittedName>
</protein>
<proteinExistence type="predicted"/>
<reference evidence="2" key="1">
    <citation type="journal article" date="2015" name="Nat. Genet.">
        <title>The genome and transcriptome of the zoonotic hookworm Ancylostoma ceylanicum identify infection-specific gene families.</title>
        <authorList>
            <person name="Schwarz E.M."/>
            <person name="Hu Y."/>
            <person name="Antoshechkin I."/>
            <person name="Miller M.M."/>
            <person name="Sternberg P.W."/>
            <person name="Aroian R.V."/>
        </authorList>
    </citation>
    <scope>NUCLEOTIDE SEQUENCE</scope>
    <source>
        <strain evidence="2">HY135</strain>
    </source>
</reference>
<evidence type="ECO:0000313" key="2">
    <source>
        <dbReference type="Proteomes" id="UP000024635"/>
    </source>
</evidence>
<gene>
    <name evidence="1" type="primary">Acey_s0400.g763</name>
    <name evidence="1" type="ORF">Y032_0400g763</name>
</gene>
<accession>A0A016RQV4</accession>
<comment type="caution">
    <text evidence="1">The sequence shown here is derived from an EMBL/GenBank/DDBJ whole genome shotgun (WGS) entry which is preliminary data.</text>
</comment>
<name>A0A016RQV4_9BILA</name>
<dbReference type="EMBL" id="JARK01001736">
    <property type="protein sequence ID" value="EYB80790.1"/>
    <property type="molecule type" value="Genomic_DNA"/>
</dbReference>
<organism evidence="1 2">
    <name type="scientific">Ancylostoma ceylanicum</name>
    <dbReference type="NCBI Taxonomy" id="53326"/>
    <lineage>
        <taxon>Eukaryota</taxon>
        <taxon>Metazoa</taxon>
        <taxon>Ecdysozoa</taxon>
        <taxon>Nematoda</taxon>
        <taxon>Chromadorea</taxon>
        <taxon>Rhabditida</taxon>
        <taxon>Rhabditina</taxon>
        <taxon>Rhabditomorpha</taxon>
        <taxon>Strongyloidea</taxon>
        <taxon>Ancylostomatidae</taxon>
        <taxon>Ancylostomatinae</taxon>
        <taxon>Ancylostoma</taxon>
    </lineage>
</organism>